<reference evidence="1" key="2">
    <citation type="submission" date="2020-11" db="EMBL/GenBank/DDBJ databases">
        <authorList>
            <person name="McCartney M.A."/>
            <person name="Auch B."/>
            <person name="Kono T."/>
            <person name="Mallez S."/>
            <person name="Becker A."/>
            <person name="Gohl D.M."/>
            <person name="Silverstein K.A.T."/>
            <person name="Koren S."/>
            <person name="Bechman K.B."/>
            <person name="Herman A."/>
            <person name="Abrahante J.E."/>
            <person name="Garbe J."/>
        </authorList>
    </citation>
    <scope>NUCLEOTIDE SEQUENCE</scope>
    <source>
        <strain evidence="1">Duluth1</strain>
        <tissue evidence="1">Whole animal</tissue>
    </source>
</reference>
<protein>
    <submittedName>
        <fullName evidence="1">Uncharacterized protein</fullName>
    </submittedName>
</protein>
<dbReference type="AlphaFoldDB" id="A0A9D4RDV6"/>
<proteinExistence type="predicted"/>
<comment type="caution">
    <text evidence="1">The sequence shown here is derived from an EMBL/GenBank/DDBJ whole genome shotgun (WGS) entry which is preliminary data.</text>
</comment>
<accession>A0A9D4RDV6</accession>
<dbReference type="EMBL" id="JAIWYP010000002">
    <property type="protein sequence ID" value="KAH3863818.1"/>
    <property type="molecule type" value="Genomic_DNA"/>
</dbReference>
<gene>
    <name evidence="1" type="ORF">DPMN_026818</name>
</gene>
<keyword evidence="2" id="KW-1185">Reference proteome</keyword>
<name>A0A9D4RDV6_DREPO</name>
<dbReference type="Proteomes" id="UP000828390">
    <property type="component" value="Unassembled WGS sequence"/>
</dbReference>
<evidence type="ECO:0000313" key="1">
    <source>
        <dbReference type="EMBL" id="KAH3863818.1"/>
    </source>
</evidence>
<organism evidence="1 2">
    <name type="scientific">Dreissena polymorpha</name>
    <name type="common">Zebra mussel</name>
    <name type="synonym">Mytilus polymorpha</name>
    <dbReference type="NCBI Taxonomy" id="45954"/>
    <lineage>
        <taxon>Eukaryota</taxon>
        <taxon>Metazoa</taxon>
        <taxon>Spiralia</taxon>
        <taxon>Lophotrochozoa</taxon>
        <taxon>Mollusca</taxon>
        <taxon>Bivalvia</taxon>
        <taxon>Autobranchia</taxon>
        <taxon>Heteroconchia</taxon>
        <taxon>Euheterodonta</taxon>
        <taxon>Imparidentia</taxon>
        <taxon>Neoheterodontei</taxon>
        <taxon>Myida</taxon>
        <taxon>Dreissenoidea</taxon>
        <taxon>Dreissenidae</taxon>
        <taxon>Dreissena</taxon>
    </lineage>
</organism>
<sequence>MSLSKWLKTGTVQTRSPTIAGLPDPAKALSRTEALLRQAAYDAVEDMVNGRNRKHGEYGSYCDETRAKIAHYAIDNGVAKASRHFTANMGKKVSKTTVRSMRDQYVKRKKRIWRGHEIAFQVPQRRPHHVRRM</sequence>
<reference evidence="1" key="1">
    <citation type="journal article" date="2019" name="bioRxiv">
        <title>The Genome of the Zebra Mussel, Dreissena polymorpha: A Resource for Invasive Species Research.</title>
        <authorList>
            <person name="McCartney M.A."/>
            <person name="Auch B."/>
            <person name="Kono T."/>
            <person name="Mallez S."/>
            <person name="Zhang Y."/>
            <person name="Obille A."/>
            <person name="Becker A."/>
            <person name="Abrahante J.E."/>
            <person name="Garbe J."/>
            <person name="Badalamenti J.P."/>
            <person name="Herman A."/>
            <person name="Mangelson H."/>
            <person name="Liachko I."/>
            <person name="Sullivan S."/>
            <person name="Sone E.D."/>
            <person name="Koren S."/>
            <person name="Silverstein K.A.T."/>
            <person name="Beckman K.B."/>
            <person name="Gohl D.M."/>
        </authorList>
    </citation>
    <scope>NUCLEOTIDE SEQUENCE</scope>
    <source>
        <strain evidence="1">Duluth1</strain>
        <tissue evidence="1">Whole animal</tissue>
    </source>
</reference>
<evidence type="ECO:0000313" key="2">
    <source>
        <dbReference type="Proteomes" id="UP000828390"/>
    </source>
</evidence>